<organism evidence="4">
    <name type="scientific">Schistocephalus solidus</name>
    <name type="common">Tapeworm</name>
    <dbReference type="NCBI Taxonomy" id="70667"/>
    <lineage>
        <taxon>Eukaryota</taxon>
        <taxon>Metazoa</taxon>
        <taxon>Spiralia</taxon>
        <taxon>Lophotrochozoa</taxon>
        <taxon>Platyhelminthes</taxon>
        <taxon>Cestoda</taxon>
        <taxon>Eucestoda</taxon>
        <taxon>Diphyllobothriidea</taxon>
        <taxon>Diphyllobothriidae</taxon>
        <taxon>Schistocephalus</taxon>
    </lineage>
</organism>
<evidence type="ECO:0000313" key="4">
    <source>
        <dbReference type="WBParaSite" id="SSLN_0001959501-mRNA-1"/>
    </source>
</evidence>
<reference evidence="4" key="1">
    <citation type="submission" date="2016-06" db="UniProtKB">
        <authorList>
            <consortium name="WormBaseParasite"/>
        </authorList>
    </citation>
    <scope>IDENTIFICATION</scope>
</reference>
<reference evidence="2 3" key="2">
    <citation type="submission" date="2018-11" db="EMBL/GenBank/DDBJ databases">
        <authorList>
            <consortium name="Pathogen Informatics"/>
        </authorList>
    </citation>
    <scope>NUCLEOTIDE SEQUENCE [LARGE SCALE GENOMIC DNA]</scope>
    <source>
        <strain evidence="2 3">NST_G2</strain>
    </source>
</reference>
<name>A0A183TQX8_SCHSO</name>
<evidence type="ECO:0000313" key="2">
    <source>
        <dbReference type="EMBL" id="VDM05262.1"/>
    </source>
</evidence>
<dbReference type="Proteomes" id="UP000275846">
    <property type="component" value="Unassembled WGS sequence"/>
</dbReference>
<accession>A0A183TQX8</accession>
<evidence type="ECO:0000313" key="3">
    <source>
        <dbReference type="Proteomes" id="UP000275846"/>
    </source>
</evidence>
<sequence length="388" mass="42291">MHKENSAPSEEPRTFEVPFGSVNLVVSVRGPNLHCQPPRICLPPLPLGLDAEFSVTLIGEELDVPMTVTSFWPKLAMKFDQASVPSTQKAVLSEVMATAVLLPGEQADGLATLRAILRFRADSICLLSPYPRPPCLVFSASPVSQHQEGEDTAGLPAARSPASVRATLAFTAGADCSLMSWFHTLTFYSMETGSSSDVGPTSRTSSLGYTSSTEKSYQGPASKLNGWRDLVSHRCASGLSFKTASRFTTSNFDDLVGTSRTVDDKVSGRPSRISSAITADANHSRTTELGESLLSCGKLSTTTTQLFEKVEEAWRCCDADLTDIVRRWLAVHGFPEGHRSLSFPEDFRRFVLLSSGHGFENAVSVLIRLLRTLPPPFEFFYQLTDQET</sequence>
<dbReference type="STRING" id="70667.A0A183TQX8"/>
<evidence type="ECO:0000256" key="1">
    <source>
        <dbReference type="SAM" id="MobiDB-lite"/>
    </source>
</evidence>
<dbReference type="AlphaFoldDB" id="A0A183TQX8"/>
<dbReference type="WBParaSite" id="SSLN_0001959501-mRNA-1">
    <property type="protein sequence ID" value="SSLN_0001959501-mRNA-1"/>
    <property type="gene ID" value="SSLN_0001959501"/>
</dbReference>
<feature type="region of interest" description="Disordered" evidence="1">
    <location>
        <begin position="192"/>
        <end position="215"/>
    </location>
</feature>
<dbReference type="EMBL" id="UYSU01045568">
    <property type="protein sequence ID" value="VDM05262.1"/>
    <property type="molecule type" value="Genomic_DNA"/>
</dbReference>
<gene>
    <name evidence="2" type="ORF">SSLN_LOCUS18876</name>
</gene>
<protein>
    <submittedName>
        <fullName evidence="4">HECT domain-containing protein</fullName>
    </submittedName>
</protein>
<proteinExistence type="predicted"/>
<dbReference type="OrthoDB" id="10564517at2759"/>
<keyword evidence="3" id="KW-1185">Reference proteome</keyword>